<keyword evidence="1" id="KW-0472">Membrane</keyword>
<keyword evidence="1" id="KW-1133">Transmembrane helix</keyword>
<feature type="transmembrane region" description="Helical" evidence="1">
    <location>
        <begin position="12"/>
        <end position="33"/>
    </location>
</feature>
<comment type="caution">
    <text evidence="2">The sequence shown here is derived from an EMBL/GenBank/DDBJ whole genome shotgun (WGS) entry which is preliminary data.</text>
</comment>
<dbReference type="Proteomes" id="UP000033867">
    <property type="component" value="Unassembled WGS sequence"/>
</dbReference>
<name>A0A0G1E9G4_9BACT</name>
<accession>A0A0G1E9G4</accession>
<protein>
    <submittedName>
        <fullName evidence="2">Uncharacterized protein</fullName>
    </submittedName>
</protein>
<reference evidence="2 3" key="1">
    <citation type="journal article" date="2015" name="Nature">
        <title>rRNA introns, odd ribosomes, and small enigmatic genomes across a large radiation of phyla.</title>
        <authorList>
            <person name="Brown C.T."/>
            <person name="Hug L.A."/>
            <person name="Thomas B.C."/>
            <person name="Sharon I."/>
            <person name="Castelle C.J."/>
            <person name="Singh A."/>
            <person name="Wilkins M.J."/>
            <person name="Williams K.H."/>
            <person name="Banfield J.F."/>
        </authorList>
    </citation>
    <scope>NUCLEOTIDE SEQUENCE [LARGE SCALE GENOMIC DNA]</scope>
</reference>
<organism evidence="2 3">
    <name type="scientific">Candidatus Magasanikbacteria bacterium GW2011_GWE2_42_7</name>
    <dbReference type="NCBI Taxonomy" id="1619052"/>
    <lineage>
        <taxon>Bacteria</taxon>
        <taxon>Candidatus Magasanikiibacteriota</taxon>
    </lineage>
</organism>
<evidence type="ECO:0000313" key="2">
    <source>
        <dbReference type="EMBL" id="KKS71213.1"/>
    </source>
</evidence>
<sequence length="141" mass="15676">MEHQPDIHHSHLGKWLLAALAVLLIGASVYFFIRYRDAKTELAQLKDPTVQEALLKAENEALITSIGMLIELPQGEEPVIGTIQDAATLAQDQKFFSSAQNGDRVLIYKDKAIIYRPSLKKLINVGPVYLNESSGEENTTE</sequence>
<dbReference type="EMBL" id="LCEK01000034">
    <property type="protein sequence ID" value="KKS71213.1"/>
    <property type="molecule type" value="Genomic_DNA"/>
</dbReference>
<gene>
    <name evidence="2" type="ORF">UV42_C0034G0008</name>
</gene>
<evidence type="ECO:0000256" key="1">
    <source>
        <dbReference type="SAM" id="Phobius"/>
    </source>
</evidence>
<evidence type="ECO:0000313" key="3">
    <source>
        <dbReference type="Proteomes" id="UP000033867"/>
    </source>
</evidence>
<proteinExistence type="predicted"/>
<dbReference type="AlphaFoldDB" id="A0A0G1E9G4"/>
<keyword evidence="1" id="KW-0812">Transmembrane</keyword>